<keyword evidence="8" id="KW-1185">Reference proteome</keyword>
<reference evidence="7" key="1">
    <citation type="submission" date="2023-06" db="EMBL/GenBank/DDBJ databases">
        <title>Survivors Of The Sea: Transcriptome response of Skeletonema marinoi to long-term dormancy.</title>
        <authorList>
            <person name="Pinder M.I.M."/>
            <person name="Kourtchenko O."/>
            <person name="Robertson E.K."/>
            <person name="Larsson T."/>
            <person name="Maumus F."/>
            <person name="Osuna-Cruz C.M."/>
            <person name="Vancaester E."/>
            <person name="Stenow R."/>
            <person name="Vandepoele K."/>
            <person name="Ploug H."/>
            <person name="Bruchert V."/>
            <person name="Godhe A."/>
            <person name="Topel M."/>
        </authorList>
    </citation>
    <scope>NUCLEOTIDE SEQUENCE</scope>
    <source>
        <strain evidence="7">R05AC</strain>
    </source>
</reference>
<dbReference type="InterPro" id="IPR018506">
    <property type="entry name" value="Cyt_B5_heme-BS"/>
</dbReference>
<evidence type="ECO:0000256" key="4">
    <source>
        <dbReference type="RuleBase" id="RU362121"/>
    </source>
</evidence>
<dbReference type="GO" id="GO:0046872">
    <property type="term" value="F:metal ion binding"/>
    <property type="evidence" value="ECO:0007669"/>
    <property type="project" value="UniProtKB-UniRule"/>
</dbReference>
<feature type="compositionally biased region" description="Basic residues" evidence="5">
    <location>
        <begin position="8"/>
        <end position="18"/>
    </location>
</feature>
<dbReference type="PANTHER" id="PTHR46237:SF1">
    <property type="entry name" value="CYTOCHROME B5 REDUCTASE 4"/>
    <property type="match status" value="1"/>
</dbReference>
<keyword evidence="3 4" id="KW-0408">Iron</keyword>
<dbReference type="PROSITE" id="PS00191">
    <property type="entry name" value="CYTOCHROME_B5_1"/>
    <property type="match status" value="1"/>
</dbReference>
<dbReference type="GO" id="GO:0020037">
    <property type="term" value="F:heme binding"/>
    <property type="evidence" value="ECO:0007669"/>
    <property type="project" value="UniProtKB-UniRule"/>
</dbReference>
<organism evidence="7 8">
    <name type="scientific">Skeletonema marinoi</name>
    <dbReference type="NCBI Taxonomy" id="267567"/>
    <lineage>
        <taxon>Eukaryota</taxon>
        <taxon>Sar</taxon>
        <taxon>Stramenopiles</taxon>
        <taxon>Ochrophyta</taxon>
        <taxon>Bacillariophyta</taxon>
        <taxon>Coscinodiscophyceae</taxon>
        <taxon>Thalassiosirophycidae</taxon>
        <taxon>Thalassiosirales</taxon>
        <taxon>Skeletonemataceae</taxon>
        <taxon>Skeletonema</taxon>
        <taxon>Skeletonema marinoi-dohrnii complex</taxon>
    </lineage>
</organism>
<dbReference type="InterPro" id="IPR051872">
    <property type="entry name" value="Cytochrome_b5/Flavoprotein_Rdt"/>
</dbReference>
<dbReference type="GO" id="GO:0005737">
    <property type="term" value="C:cytoplasm"/>
    <property type="evidence" value="ECO:0007669"/>
    <property type="project" value="TreeGrafter"/>
</dbReference>
<proteinExistence type="inferred from homology"/>
<evidence type="ECO:0000256" key="2">
    <source>
        <dbReference type="ARBA" id="ARBA00022723"/>
    </source>
</evidence>
<dbReference type="PANTHER" id="PTHR46237">
    <property type="entry name" value="CYTOCHROME B5 REDUCTASE 4 FAMILY MEMBER"/>
    <property type="match status" value="1"/>
</dbReference>
<dbReference type="SMART" id="SM01117">
    <property type="entry name" value="Cyt-b5"/>
    <property type="match status" value="1"/>
</dbReference>
<dbReference type="EMBL" id="JATAAI010000016">
    <property type="protein sequence ID" value="KAK1740019.1"/>
    <property type="molecule type" value="Genomic_DNA"/>
</dbReference>
<feature type="region of interest" description="Disordered" evidence="5">
    <location>
        <begin position="188"/>
        <end position="221"/>
    </location>
</feature>
<dbReference type="Pfam" id="PF00173">
    <property type="entry name" value="Cyt-b5"/>
    <property type="match status" value="1"/>
</dbReference>
<dbReference type="InterPro" id="IPR036400">
    <property type="entry name" value="Cyt_B5-like_heme/steroid_sf"/>
</dbReference>
<keyword evidence="2 4" id="KW-0479">Metal-binding</keyword>
<evidence type="ECO:0000256" key="3">
    <source>
        <dbReference type="ARBA" id="ARBA00023004"/>
    </source>
</evidence>
<comment type="caution">
    <text evidence="7">The sequence shown here is derived from an EMBL/GenBank/DDBJ whole genome shotgun (WGS) entry which is preliminary data.</text>
</comment>
<feature type="compositionally biased region" description="Acidic residues" evidence="5">
    <location>
        <begin position="210"/>
        <end position="221"/>
    </location>
</feature>
<name>A0AAD8Y5E2_9STRA</name>
<feature type="region of interest" description="Disordered" evidence="5">
    <location>
        <begin position="1"/>
        <end position="22"/>
    </location>
</feature>
<dbReference type="Gene3D" id="3.10.120.10">
    <property type="entry name" value="Cytochrome b5-like heme/steroid binding domain"/>
    <property type="match status" value="1"/>
</dbReference>
<dbReference type="SUPFAM" id="SSF55856">
    <property type="entry name" value="Cytochrome b5-like heme/steroid binding domain"/>
    <property type="match status" value="1"/>
</dbReference>
<evidence type="ECO:0000256" key="5">
    <source>
        <dbReference type="SAM" id="MobiDB-lite"/>
    </source>
</evidence>
<dbReference type="Proteomes" id="UP001224775">
    <property type="component" value="Unassembled WGS sequence"/>
</dbReference>
<dbReference type="PROSITE" id="PS50255">
    <property type="entry name" value="CYTOCHROME_B5_2"/>
    <property type="match status" value="1"/>
</dbReference>
<protein>
    <submittedName>
        <fullName evidence="7">Cytochrome b5-like heme/steroid binding domain-containing protein</fullName>
    </submittedName>
</protein>
<evidence type="ECO:0000313" key="8">
    <source>
        <dbReference type="Proteomes" id="UP001224775"/>
    </source>
</evidence>
<sequence length="221" mass="24062">MNDTTLPIKKKRQPRTKKSLSPGFGLHDWMQLLRHAKDLSQRRGAPIRRSIPLSEIQQHNKPYDGWMILRGKVYNIAPYLAYHPGGSEIMHGCLGRDGTVLFDRYHSWVNLEGLIGPLLLGYVQIEKKSGEDEEESGGGYLKGKVGDSTTNSGAGGASGDNIVLPSSSSYSVNTATSSAETTQANVEFAMPKPRPPKGSVVPSLLGASEGDIDEEKEEELL</sequence>
<evidence type="ECO:0000313" key="7">
    <source>
        <dbReference type="EMBL" id="KAK1740019.1"/>
    </source>
</evidence>
<evidence type="ECO:0000259" key="6">
    <source>
        <dbReference type="PROSITE" id="PS50255"/>
    </source>
</evidence>
<dbReference type="InterPro" id="IPR001199">
    <property type="entry name" value="Cyt_B5-like_heme/steroid-bd"/>
</dbReference>
<evidence type="ECO:0000256" key="1">
    <source>
        <dbReference type="ARBA" id="ARBA00022617"/>
    </source>
</evidence>
<feature type="region of interest" description="Disordered" evidence="5">
    <location>
        <begin position="131"/>
        <end position="162"/>
    </location>
</feature>
<dbReference type="AlphaFoldDB" id="A0AAD8Y5E2"/>
<keyword evidence="1 4" id="KW-0349">Heme</keyword>
<feature type="domain" description="Cytochrome b5 heme-binding" evidence="6">
    <location>
        <begin position="48"/>
        <end position="124"/>
    </location>
</feature>
<dbReference type="GO" id="GO:0004128">
    <property type="term" value="F:cytochrome-b5 reductase activity, acting on NAD(P)H"/>
    <property type="evidence" value="ECO:0007669"/>
    <property type="project" value="TreeGrafter"/>
</dbReference>
<accession>A0AAD8Y5E2</accession>
<gene>
    <name evidence="7" type="ORF">QTG54_008969</name>
</gene>
<comment type="similarity">
    <text evidence="4">Belongs to the cytochrome b5 family.</text>
</comment>